<proteinExistence type="predicted"/>
<dbReference type="Gene3D" id="3.40.50.1820">
    <property type="entry name" value="alpha/beta hydrolase"/>
    <property type="match status" value="1"/>
</dbReference>
<sequence>MKHKTKHSTRPPTGKRPISPRASFVSRQAQGLGIGAAGLLTSALVNQVNRRRAETKTPPAGAFIEVDGIRLHYVDLGEGPAVVLLHGNGVTLQDFEASGVLGLAAAKHRVIAFDRPGFGYSNRPRSTVWTPAAQADLIARALAQLGVQQAVVLGHSWGAMVALAMALNDPALVSGLVLLSGYYYPTARPDPLLASLSALPVVGDLIAMTVSPLLGLATGPAALKFSFAPAPVSEKMADFPMGLALRPSQMRAAAAEGAMMVPAAIALARRFGELTLPVIVMAGEGDLVTHAAKHAERLAGELSGAELRIVPHQGHFLHYAVPEEVVASISALTTGPAENANKGKGS</sequence>
<comment type="caution">
    <text evidence="3">The sequence shown here is derived from an EMBL/GenBank/DDBJ whole genome shotgun (WGS) entry which is preliminary data.</text>
</comment>
<dbReference type="InterPro" id="IPR000639">
    <property type="entry name" value="Epox_hydrolase-like"/>
</dbReference>
<dbReference type="PANTHER" id="PTHR43798">
    <property type="entry name" value="MONOACYLGLYCEROL LIPASE"/>
    <property type="match status" value="1"/>
</dbReference>
<evidence type="ECO:0000313" key="3">
    <source>
        <dbReference type="EMBL" id="TGX44400.1"/>
    </source>
</evidence>
<dbReference type="InterPro" id="IPR000073">
    <property type="entry name" value="AB_hydrolase_1"/>
</dbReference>
<dbReference type="GO" id="GO:0016787">
    <property type="term" value="F:hydrolase activity"/>
    <property type="evidence" value="ECO:0007669"/>
    <property type="project" value="UniProtKB-KW"/>
</dbReference>
<dbReference type="Proteomes" id="UP000309848">
    <property type="component" value="Unassembled WGS sequence"/>
</dbReference>
<dbReference type="AlphaFoldDB" id="A0A4S1WQT3"/>
<name>A0A4S1WQT3_9SPHN</name>
<reference evidence="3 4" key="1">
    <citation type="submission" date="2019-04" db="EMBL/GenBank/DDBJ databases">
        <title>Sphingomonas psychrotolerans sp. nov., isolated from soil in the Tianshan Mountains, Xinjiang, China.</title>
        <authorList>
            <person name="Luo Y."/>
            <person name="Sheng H."/>
        </authorList>
    </citation>
    <scope>NUCLEOTIDE SEQUENCE [LARGE SCALE GENOMIC DNA]</scope>
    <source>
        <strain evidence="3 4">KIS18-15</strain>
    </source>
</reference>
<accession>A0A4S1WQT3</accession>
<organism evidence="3 4">
    <name type="scientific">Sphingomonas naasensis</name>
    <dbReference type="NCBI Taxonomy" id="1344951"/>
    <lineage>
        <taxon>Bacteria</taxon>
        <taxon>Pseudomonadati</taxon>
        <taxon>Pseudomonadota</taxon>
        <taxon>Alphaproteobacteria</taxon>
        <taxon>Sphingomonadales</taxon>
        <taxon>Sphingomonadaceae</taxon>
        <taxon>Sphingomonas</taxon>
    </lineage>
</organism>
<dbReference type="PRINTS" id="PR00412">
    <property type="entry name" value="EPOXHYDRLASE"/>
</dbReference>
<dbReference type="InterPro" id="IPR050266">
    <property type="entry name" value="AB_hydrolase_sf"/>
</dbReference>
<feature type="domain" description="AB hydrolase-1" evidence="2">
    <location>
        <begin position="80"/>
        <end position="319"/>
    </location>
</feature>
<dbReference type="SUPFAM" id="SSF53474">
    <property type="entry name" value="alpha/beta-Hydrolases"/>
    <property type="match status" value="1"/>
</dbReference>
<dbReference type="PRINTS" id="PR00111">
    <property type="entry name" value="ABHYDROLASE"/>
</dbReference>
<evidence type="ECO:0000313" key="4">
    <source>
        <dbReference type="Proteomes" id="UP000309848"/>
    </source>
</evidence>
<dbReference type="InterPro" id="IPR029058">
    <property type="entry name" value="AB_hydrolase_fold"/>
</dbReference>
<dbReference type="GO" id="GO:0016020">
    <property type="term" value="C:membrane"/>
    <property type="evidence" value="ECO:0007669"/>
    <property type="project" value="TreeGrafter"/>
</dbReference>
<keyword evidence="4" id="KW-1185">Reference proteome</keyword>
<dbReference type="OrthoDB" id="9815441at2"/>
<dbReference type="Pfam" id="PF00561">
    <property type="entry name" value="Abhydrolase_1"/>
    <property type="match status" value="1"/>
</dbReference>
<evidence type="ECO:0000256" key="1">
    <source>
        <dbReference type="SAM" id="MobiDB-lite"/>
    </source>
</evidence>
<dbReference type="EMBL" id="SRXU01000002">
    <property type="protein sequence ID" value="TGX44400.1"/>
    <property type="molecule type" value="Genomic_DNA"/>
</dbReference>
<feature type="region of interest" description="Disordered" evidence="1">
    <location>
        <begin position="1"/>
        <end position="22"/>
    </location>
</feature>
<gene>
    <name evidence="3" type="ORF">E5A74_06285</name>
</gene>
<evidence type="ECO:0000259" key="2">
    <source>
        <dbReference type="Pfam" id="PF00561"/>
    </source>
</evidence>
<dbReference type="RefSeq" id="WP_135983414.1">
    <property type="nucleotide sequence ID" value="NZ_JAASQM010000002.1"/>
</dbReference>
<keyword evidence="3" id="KW-0378">Hydrolase</keyword>
<protein>
    <submittedName>
        <fullName evidence="3">Alpha/beta hydrolase</fullName>
    </submittedName>
</protein>
<dbReference type="PANTHER" id="PTHR43798:SF33">
    <property type="entry name" value="HYDROLASE, PUTATIVE (AFU_ORTHOLOGUE AFUA_2G14860)-RELATED"/>
    <property type="match status" value="1"/>
</dbReference>